<dbReference type="RefSeq" id="WP_342672128.1">
    <property type="nucleotide sequence ID" value="NZ_RBZY01000121.1"/>
</dbReference>
<dbReference type="InterPro" id="IPR003010">
    <property type="entry name" value="C-N_Hydrolase"/>
</dbReference>
<dbReference type="GO" id="GO:0005737">
    <property type="term" value="C:cytoplasm"/>
    <property type="evidence" value="ECO:0007669"/>
    <property type="project" value="InterPro"/>
</dbReference>
<dbReference type="Pfam" id="PF00795">
    <property type="entry name" value="CN_hydrolase"/>
    <property type="match status" value="1"/>
</dbReference>
<evidence type="ECO:0000313" key="4">
    <source>
        <dbReference type="Proteomes" id="UP000285970"/>
    </source>
</evidence>
<dbReference type="PANTHER" id="PTHR23090:SF9">
    <property type="entry name" value="GLUTAMINE-DEPENDENT NAD(+) SYNTHETASE"/>
    <property type="match status" value="1"/>
</dbReference>
<dbReference type="EMBL" id="RBZY01000121">
    <property type="protein sequence ID" value="RWR13677.1"/>
    <property type="molecule type" value="Genomic_DNA"/>
</dbReference>
<organism evidence="3 4">
    <name type="scientific">Microbacterium enclense</name>
    <dbReference type="NCBI Taxonomy" id="993073"/>
    <lineage>
        <taxon>Bacteria</taxon>
        <taxon>Bacillati</taxon>
        <taxon>Actinomycetota</taxon>
        <taxon>Actinomycetes</taxon>
        <taxon>Micrococcales</taxon>
        <taxon>Microbacteriaceae</taxon>
        <taxon>Microbacterium</taxon>
    </lineage>
</organism>
<dbReference type="GO" id="GO:0004359">
    <property type="term" value="F:glutaminase activity"/>
    <property type="evidence" value="ECO:0007669"/>
    <property type="project" value="InterPro"/>
</dbReference>
<dbReference type="CDD" id="cd07570">
    <property type="entry name" value="GAT_Gln-NAD-synth"/>
    <property type="match status" value="1"/>
</dbReference>
<feature type="domain" description="CN hydrolase" evidence="2">
    <location>
        <begin position="16"/>
        <end position="281"/>
    </location>
</feature>
<dbReference type="EC" id="6.3.5.1" evidence="3"/>
<protein>
    <submittedName>
        <fullName evidence="3">NAD(+) synthase</fullName>
        <ecNumber evidence="3">6.3.5.1</ecNumber>
    </submittedName>
</protein>
<dbReference type="SUPFAM" id="SSF56317">
    <property type="entry name" value="Carbon-nitrogen hydrolase"/>
    <property type="match status" value="1"/>
</dbReference>
<comment type="caution">
    <text evidence="3">The sequence shown here is derived from an EMBL/GenBank/DDBJ whole genome shotgun (WGS) entry which is preliminary data.</text>
</comment>
<name>A0A443IZT2_9MICO</name>
<dbReference type="InterPro" id="IPR003694">
    <property type="entry name" value="NAD_synthase"/>
</dbReference>
<keyword evidence="1 3" id="KW-0436">Ligase</keyword>
<dbReference type="Proteomes" id="UP000285970">
    <property type="component" value="Unassembled WGS sequence"/>
</dbReference>
<accession>A0A443IZT2</accession>
<dbReference type="PANTHER" id="PTHR23090">
    <property type="entry name" value="NH 3 /GLUTAMINE-DEPENDENT NAD + SYNTHETASE"/>
    <property type="match status" value="1"/>
</dbReference>
<sequence>MITELPFENVYRHGFARVAACTIPVAVADPATNAEAVLASARECDADGVAVAVFPELCLSGYAIDDLVMQDPLLDAVEEAVARIVEASTDLLPVLLVGAPLRHRNRLYNCAVVVHRGRILGVAPKSYLPTYREFYEHRWYARGDDQSGQHITVAGATVPFGPDLLFDAVDVPGLTLHAEVCEDVWVPIPPSSSAALAGATVLANLSGSPITIGRADDRALLSQSQSMRCLAAYAYAAAGQGESTNDVSWDGQTMIYEGGQLLATTERFPDGPRRSVADVDLDRLRQDRLRQGTFDDNRRTAGTPFRTVSFELS</sequence>
<dbReference type="InterPro" id="IPR036526">
    <property type="entry name" value="C-N_Hydrolase_sf"/>
</dbReference>
<dbReference type="GO" id="GO:0009435">
    <property type="term" value="P:NAD+ biosynthetic process"/>
    <property type="evidence" value="ECO:0007669"/>
    <property type="project" value="InterPro"/>
</dbReference>
<evidence type="ECO:0000259" key="2">
    <source>
        <dbReference type="PROSITE" id="PS50263"/>
    </source>
</evidence>
<dbReference type="AlphaFoldDB" id="A0A443IZT2"/>
<dbReference type="GO" id="GO:0003952">
    <property type="term" value="F:NAD+ synthase (glutamine-hydrolyzing) activity"/>
    <property type="evidence" value="ECO:0007669"/>
    <property type="project" value="UniProtKB-EC"/>
</dbReference>
<dbReference type="FunFam" id="3.60.110.10:FF:000020">
    <property type="entry name" value="Glutamine-dependent NAD(+) synthetase"/>
    <property type="match status" value="1"/>
</dbReference>
<dbReference type="PROSITE" id="PS50263">
    <property type="entry name" value="CN_HYDROLASE"/>
    <property type="match status" value="1"/>
</dbReference>
<proteinExistence type="predicted"/>
<evidence type="ECO:0000313" key="3">
    <source>
        <dbReference type="EMBL" id="RWR13677.1"/>
    </source>
</evidence>
<evidence type="ECO:0000256" key="1">
    <source>
        <dbReference type="ARBA" id="ARBA00022598"/>
    </source>
</evidence>
<feature type="non-terminal residue" evidence="3">
    <location>
        <position position="313"/>
    </location>
</feature>
<dbReference type="Gene3D" id="3.60.110.10">
    <property type="entry name" value="Carbon-nitrogen hydrolase"/>
    <property type="match status" value="1"/>
</dbReference>
<reference evidence="3 4" key="1">
    <citation type="journal article" date="2018" name="Front. Microbiol.">
        <title>Novel Insights Into Bacterial Dimethylsulfoniopropionate Catabolism in the East China Sea.</title>
        <authorList>
            <person name="Liu J."/>
            <person name="Liu J."/>
            <person name="Zhang S.H."/>
            <person name="Liang J."/>
            <person name="Lin H."/>
            <person name="Song D."/>
            <person name="Yang G.P."/>
            <person name="Todd J.D."/>
            <person name="Zhang X.H."/>
        </authorList>
    </citation>
    <scope>NUCLEOTIDE SEQUENCE [LARGE SCALE GENOMIC DNA]</scope>
    <source>
        <strain evidence="3 4">ZYFD042</strain>
    </source>
</reference>
<gene>
    <name evidence="3" type="primary">nadE</name>
    <name evidence="3" type="ORF">D8Y23_16430</name>
</gene>